<protein>
    <submittedName>
        <fullName evidence="1">Uncharacterized protein</fullName>
    </submittedName>
</protein>
<reference evidence="1" key="1">
    <citation type="submission" date="2020-05" db="EMBL/GenBank/DDBJ databases">
        <title>Large-scale comparative analyses of tick genomes elucidate their genetic diversity and vector capacities.</title>
        <authorList>
            <person name="Jia N."/>
            <person name="Wang J."/>
            <person name="Shi W."/>
            <person name="Du L."/>
            <person name="Sun Y."/>
            <person name="Zhan W."/>
            <person name="Jiang J."/>
            <person name="Wang Q."/>
            <person name="Zhang B."/>
            <person name="Ji P."/>
            <person name="Sakyi L.B."/>
            <person name="Cui X."/>
            <person name="Yuan T."/>
            <person name="Jiang B."/>
            <person name="Yang W."/>
            <person name="Lam T.T.-Y."/>
            <person name="Chang Q."/>
            <person name="Ding S."/>
            <person name="Wang X."/>
            <person name="Zhu J."/>
            <person name="Ruan X."/>
            <person name="Zhao L."/>
            <person name="Wei J."/>
            <person name="Que T."/>
            <person name="Du C."/>
            <person name="Cheng J."/>
            <person name="Dai P."/>
            <person name="Han X."/>
            <person name="Huang E."/>
            <person name="Gao Y."/>
            <person name="Liu J."/>
            <person name="Shao H."/>
            <person name="Ye R."/>
            <person name="Li L."/>
            <person name="Wei W."/>
            <person name="Wang X."/>
            <person name="Wang C."/>
            <person name="Yang T."/>
            <person name="Huo Q."/>
            <person name="Li W."/>
            <person name="Guo W."/>
            <person name="Chen H."/>
            <person name="Zhou L."/>
            <person name="Ni X."/>
            <person name="Tian J."/>
            <person name="Zhou Y."/>
            <person name="Sheng Y."/>
            <person name="Liu T."/>
            <person name="Pan Y."/>
            <person name="Xia L."/>
            <person name="Li J."/>
            <person name="Zhao F."/>
            <person name="Cao W."/>
        </authorList>
    </citation>
    <scope>NUCLEOTIDE SEQUENCE</scope>
    <source>
        <strain evidence="1">Hyas-2018</strain>
    </source>
</reference>
<dbReference type="EMBL" id="CM023484">
    <property type="protein sequence ID" value="KAH6933361.1"/>
    <property type="molecule type" value="Genomic_DNA"/>
</dbReference>
<proteinExistence type="predicted"/>
<organism evidence="1 2">
    <name type="scientific">Hyalomma asiaticum</name>
    <name type="common">Tick</name>
    <dbReference type="NCBI Taxonomy" id="266040"/>
    <lineage>
        <taxon>Eukaryota</taxon>
        <taxon>Metazoa</taxon>
        <taxon>Ecdysozoa</taxon>
        <taxon>Arthropoda</taxon>
        <taxon>Chelicerata</taxon>
        <taxon>Arachnida</taxon>
        <taxon>Acari</taxon>
        <taxon>Parasitiformes</taxon>
        <taxon>Ixodida</taxon>
        <taxon>Ixodoidea</taxon>
        <taxon>Ixodidae</taxon>
        <taxon>Hyalomminae</taxon>
        <taxon>Hyalomma</taxon>
    </lineage>
</organism>
<dbReference type="Proteomes" id="UP000821845">
    <property type="component" value="Chromosome 4"/>
</dbReference>
<evidence type="ECO:0000313" key="2">
    <source>
        <dbReference type="Proteomes" id="UP000821845"/>
    </source>
</evidence>
<sequence length="90" mass="9701">MTIALAIMNPATHTVLSDSKSDILSFIRGSVGLNTSKIPRQFVQRDRAKNQSFMGPRSLGKTRKLGGASRALFGTGCPCGRGSDLLQRNH</sequence>
<gene>
    <name evidence="1" type="ORF">HPB50_014391</name>
</gene>
<comment type="caution">
    <text evidence="1">The sequence shown here is derived from an EMBL/GenBank/DDBJ whole genome shotgun (WGS) entry which is preliminary data.</text>
</comment>
<evidence type="ECO:0000313" key="1">
    <source>
        <dbReference type="EMBL" id="KAH6933361.1"/>
    </source>
</evidence>
<name>A0ACB7SEI1_HYAAI</name>
<keyword evidence="2" id="KW-1185">Reference proteome</keyword>
<accession>A0ACB7SEI1</accession>